<name>A0AB39VZB9_9FLAO</name>
<sequence>MTVVWSKEAKDSLSKIYYYILEDSPQNAEMVLDKIIALAESLHDSRYEFAIEPIINKERFRHISIWSYKIIYERKLDFVLIIDIFNGKQNPNRLNKY</sequence>
<dbReference type="AlphaFoldDB" id="A0AB39VZB9"/>
<evidence type="ECO:0000256" key="1">
    <source>
        <dbReference type="ARBA" id="ARBA00022649"/>
    </source>
</evidence>
<organism evidence="2">
    <name type="scientific">Flavobacterium sp. WC2409</name>
    <dbReference type="NCBI Taxonomy" id="3234139"/>
    <lineage>
        <taxon>Bacteria</taxon>
        <taxon>Pseudomonadati</taxon>
        <taxon>Bacteroidota</taxon>
        <taxon>Flavobacteriia</taxon>
        <taxon>Flavobacteriales</taxon>
        <taxon>Flavobacteriaceae</taxon>
        <taxon>Flavobacterium</taxon>
    </lineage>
</organism>
<evidence type="ECO:0000313" key="2">
    <source>
        <dbReference type="EMBL" id="XDU94431.1"/>
    </source>
</evidence>
<dbReference type="InterPro" id="IPR007712">
    <property type="entry name" value="RelE/ParE_toxin"/>
</dbReference>
<gene>
    <name evidence="2" type="ORF">AB3G34_11065</name>
</gene>
<dbReference type="Gene3D" id="3.30.2310.20">
    <property type="entry name" value="RelE-like"/>
    <property type="match status" value="1"/>
</dbReference>
<proteinExistence type="predicted"/>
<dbReference type="InterPro" id="IPR035093">
    <property type="entry name" value="RelE/ParE_toxin_dom_sf"/>
</dbReference>
<dbReference type="RefSeq" id="WP_367771824.1">
    <property type="nucleotide sequence ID" value="NZ_CP165625.1"/>
</dbReference>
<dbReference type="EMBL" id="CP165625">
    <property type="protein sequence ID" value="XDU94431.1"/>
    <property type="molecule type" value="Genomic_DNA"/>
</dbReference>
<protein>
    <submittedName>
        <fullName evidence="2">Type II toxin-antitoxin system RelE/ParE family toxin</fullName>
    </submittedName>
</protein>
<accession>A0AB39VZB9</accession>
<keyword evidence="1" id="KW-1277">Toxin-antitoxin system</keyword>
<reference evidence="2" key="1">
    <citation type="submission" date="2024-07" db="EMBL/GenBank/DDBJ databases">
        <authorList>
            <person name="Biller S.J."/>
        </authorList>
    </citation>
    <scope>NUCLEOTIDE SEQUENCE</scope>
    <source>
        <strain evidence="2">WC2409</strain>
    </source>
</reference>
<dbReference type="Pfam" id="PF05016">
    <property type="entry name" value="ParE_toxin"/>
    <property type="match status" value="1"/>
</dbReference>